<protein>
    <submittedName>
        <fullName evidence="2">Uncharacterized protein</fullName>
    </submittedName>
</protein>
<dbReference type="Proteomes" id="UP000019804">
    <property type="component" value="Unassembled WGS sequence"/>
</dbReference>
<dbReference type="AlphaFoldDB" id="A0A017SD44"/>
<dbReference type="GeneID" id="63694196"/>
<dbReference type="RefSeq" id="XP_040637823.1">
    <property type="nucleotide sequence ID" value="XM_040779072.1"/>
</dbReference>
<sequence>MTEMRRLVRRMGHVVPCESCKDAHKAKFLPVCCKYEECEHFALFDSGDQGKSSEEEESNESEDED</sequence>
<dbReference type="OrthoDB" id="4471929at2759"/>
<gene>
    <name evidence="2" type="ORF">EURHEDRAFT_378414</name>
</gene>
<evidence type="ECO:0000313" key="2">
    <source>
        <dbReference type="EMBL" id="EYE94135.1"/>
    </source>
</evidence>
<keyword evidence="3" id="KW-1185">Reference proteome</keyword>
<dbReference type="HOGENOM" id="CLU_2849292_0_0_1"/>
<accession>A0A017SD44</accession>
<proteinExistence type="predicted"/>
<evidence type="ECO:0000313" key="3">
    <source>
        <dbReference type="Proteomes" id="UP000019804"/>
    </source>
</evidence>
<feature type="compositionally biased region" description="Acidic residues" evidence="1">
    <location>
        <begin position="54"/>
        <end position="65"/>
    </location>
</feature>
<organism evidence="2 3">
    <name type="scientific">Aspergillus ruber (strain CBS 135680)</name>
    <dbReference type="NCBI Taxonomy" id="1388766"/>
    <lineage>
        <taxon>Eukaryota</taxon>
        <taxon>Fungi</taxon>
        <taxon>Dikarya</taxon>
        <taxon>Ascomycota</taxon>
        <taxon>Pezizomycotina</taxon>
        <taxon>Eurotiomycetes</taxon>
        <taxon>Eurotiomycetidae</taxon>
        <taxon>Eurotiales</taxon>
        <taxon>Aspergillaceae</taxon>
        <taxon>Aspergillus</taxon>
        <taxon>Aspergillus subgen. Aspergillus</taxon>
    </lineage>
</organism>
<dbReference type="EMBL" id="KK088427">
    <property type="protein sequence ID" value="EYE94135.1"/>
    <property type="molecule type" value="Genomic_DNA"/>
</dbReference>
<name>A0A017SD44_ASPRC</name>
<feature type="region of interest" description="Disordered" evidence="1">
    <location>
        <begin position="46"/>
        <end position="65"/>
    </location>
</feature>
<evidence type="ECO:0000256" key="1">
    <source>
        <dbReference type="SAM" id="MobiDB-lite"/>
    </source>
</evidence>
<reference evidence="3" key="1">
    <citation type="journal article" date="2014" name="Nat. Commun.">
        <title>Genomic adaptations of the halophilic Dead Sea filamentous fungus Eurotium rubrum.</title>
        <authorList>
            <person name="Kis-Papo T."/>
            <person name="Weig A.R."/>
            <person name="Riley R."/>
            <person name="Persoh D."/>
            <person name="Salamov A."/>
            <person name="Sun H."/>
            <person name="Lipzen A."/>
            <person name="Wasser S.P."/>
            <person name="Rambold G."/>
            <person name="Grigoriev I.V."/>
            <person name="Nevo E."/>
        </authorList>
    </citation>
    <scope>NUCLEOTIDE SEQUENCE [LARGE SCALE GENOMIC DNA]</scope>
    <source>
        <strain evidence="3">CBS 135680</strain>
    </source>
</reference>